<name>A0ABW4NZ83_9NOCA</name>
<evidence type="ECO:0000313" key="2">
    <source>
        <dbReference type="Proteomes" id="UP001597286"/>
    </source>
</evidence>
<dbReference type="InterPro" id="IPR044691">
    <property type="entry name" value="DCC1_Trx"/>
</dbReference>
<dbReference type="PANTHER" id="PTHR34290">
    <property type="entry name" value="SI:CH73-390P7.2"/>
    <property type="match status" value="1"/>
</dbReference>
<reference evidence="2" key="1">
    <citation type="journal article" date="2019" name="Int. J. Syst. Evol. Microbiol.">
        <title>The Global Catalogue of Microorganisms (GCM) 10K type strain sequencing project: providing services to taxonomists for standard genome sequencing and annotation.</title>
        <authorList>
            <consortium name="The Broad Institute Genomics Platform"/>
            <consortium name="The Broad Institute Genome Sequencing Center for Infectious Disease"/>
            <person name="Wu L."/>
            <person name="Ma J."/>
        </authorList>
    </citation>
    <scope>NUCLEOTIDE SEQUENCE [LARGE SCALE GENOMIC DNA]</scope>
    <source>
        <strain evidence="2">DT72</strain>
    </source>
</reference>
<keyword evidence="2" id="KW-1185">Reference proteome</keyword>
<dbReference type="Pfam" id="PF04134">
    <property type="entry name" value="DCC1-like"/>
    <property type="match status" value="1"/>
</dbReference>
<sequence length="129" mass="14059">MRTRSSTDHRVELLFDKDCGFCVWCAGWLERLDRNGRVTATPLQKAGAVDHFGVTMDEALEQAWAIDASGQRFAGAGAINAALSGVLGSRIPLHIYRIPGIRQAQDALYRLVARNRHRLPGRGGSCAIG</sequence>
<gene>
    <name evidence="1" type="ORF">ACFSJG_00955</name>
</gene>
<dbReference type="PANTHER" id="PTHR34290:SF2">
    <property type="entry name" value="OS04G0668800 PROTEIN"/>
    <property type="match status" value="1"/>
</dbReference>
<protein>
    <submittedName>
        <fullName evidence="1">Thiol-disulfide oxidoreductase DCC family protein</fullName>
    </submittedName>
</protein>
<accession>A0ABW4NZ83</accession>
<evidence type="ECO:0000313" key="1">
    <source>
        <dbReference type="EMBL" id="MFD1810769.1"/>
    </source>
</evidence>
<comment type="caution">
    <text evidence="1">The sequence shown here is derived from an EMBL/GenBank/DDBJ whole genome shotgun (WGS) entry which is preliminary data.</text>
</comment>
<dbReference type="Proteomes" id="UP001597286">
    <property type="component" value="Unassembled WGS sequence"/>
</dbReference>
<proteinExistence type="predicted"/>
<dbReference type="EMBL" id="JBHUFB010000001">
    <property type="protein sequence ID" value="MFD1810769.1"/>
    <property type="molecule type" value="Genomic_DNA"/>
</dbReference>
<dbReference type="InterPro" id="IPR007263">
    <property type="entry name" value="DCC1-like"/>
</dbReference>
<dbReference type="RefSeq" id="WP_378483323.1">
    <property type="nucleotide sequence ID" value="NZ_JBHUFB010000001.1"/>
</dbReference>
<organism evidence="1 2">
    <name type="scientific">Rhodococcus gannanensis</name>
    <dbReference type="NCBI Taxonomy" id="1960308"/>
    <lineage>
        <taxon>Bacteria</taxon>
        <taxon>Bacillati</taxon>
        <taxon>Actinomycetota</taxon>
        <taxon>Actinomycetes</taxon>
        <taxon>Mycobacteriales</taxon>
        <taxon>Nocardiaceae</taxon>
        <taxon>Rhodococcus</taxon>
    </lineage>
</organism>